<keyword evidence="4" id="KW-0067">ATP-binding</keyword>
<reference evidence="7" key="1">
    <citation type="submission" date="2020-01" db="EMBL/GenBank/DDBJ databases">
        <title>Genome sequence of Kobresia littledalei, the first chromosome-level genome in the family Cyperaceae.</title>
        <authorList>
            <person name="Qu G."/>
        </authorList>
    </citation>
    <scope>NUCLEOTIDE SEQUENCE</scope>
    <source>
        <strain evidence="7">C.B.Clarke</strain>
        <tissue evidence="7">Leaf</tissue>
    </source>
</reference>
<evidence type="ECO:0000256" key="4">
    <source>
        <dbReference type="ARBA" id="ARBA00022840"/>
    </source>
</evidence>
<dbReference type="InterPro" id="IPR017438">
    <property type="entry name" value="ATP-NAD_kinase_N"/>
</dbReference>
<dbReference type="InterPro" id="IPR016064">
    <property type="entry name" value="NAD/diacylglycerol_kinase_sf"/>
</dbReference>
<dbReference type="PANTHER" id="PTHR12358:SF31">
    <property type="entry name" value="ACYLGLYCEROL KINASE, MITOCHONDRIAL"/>
    <property type="match status" value="1"/>
</dbReference>
<dbReference type="PROSITE" id="PS50146">
    <property type="entry name" value="DAGK"/>
    <property type="match status" value="1"/>
</dbReference>
<dbReference type="InterPro" id="IPR045540">
    <property type="entry name" value="YegS/DAGK_C"/>
</dbReference>
<feature type="compositionally biased region" description="Basic and acidic residues" evidence="5">
    <location>
        <begin position="48"/>
        <end position="62"/>
    </location>
</feature>
<evidence type="ECO:0000259" key="6">
    <source>
        <dbReference type="PROSITE" id="PS50146"/>
    </source>
</evidence>
<protein>
    <submittedName>
        <fullName evidence="7">Sphingosine kinase 1-like isoform X1</fullName>
    </submittedName>
</protein>
<dbReference type="OrthoDB" id="660434at2759"/>
<comment type="caution">
    <text evidence="7">The sequence shown here is derived from an EMBL/GenBank/DDBJ whole genome shotgun (WGS) entry which is preliminary data.</text>
</comment>
<dbReference type="AlphaFoldDB" id="A0A833R3Z8"/>
<dbReference type="GO" id="GO:0005737">
    <property type="term" value="C:cytoplasm"/>
    <property type="evidence" value="ECO:0007669"/>
    <property type="project" value="TreeGrafter"/>
</dbReference>
<sequence length="506" mass="56412">MAMEPPSEKQKIPTTNIQTQTETVTVSVNGSPSKVSLSLSNEPGTRGGELRWHLSDHGKSRGERSLDFDRDVLGVEIEIKRIVVKTFEIAQKESRLNCLGEKKRIRRDYIFEMETKEMVTLWGRLISDCMNSLGRPQVLFVIVNPFGGNKNGPKIFENEVKPLLEAAGINFKMQETRYRLHAREIAYSLDFTKYDGLVTVSGDGVLAEVVNGLLKREDWERAIKMPLGIIPGGCTGNGMVKSLLHPVGDHYSASNATFAIIRGHKCSLDVASIVQGEKMVFSVLLLTWGLVADIDIESEKLRWMGNARIEIYSLLRIFGLRRYNGKIRFVPAPGYEQYGEPVREPDGSKGENGDRSKLHCYQGASTEFEASKWRFIDGPFVTVWIHNVPWASKDVMAAPKAQFSDGCLDLVIVRDCPKTVLLSLLLSIRDGSHVNSPFVTYLKVKALQLEPGRRVGDSAMRGIIDMDGEVIARGDDATNQDPNLMDYGSPFLMKLDQGLATLFCPI</sequence>
<name>A0A833R3Z8_9POAL</name>
<dbReference type="PANTHER" id="PTHR12358">
    <property type="entry name" value="SPHINGOSINE KINASE"/>
    <property type="match status" value="1"/>
</dbReference>
<keyword evidence="8" id="KW-1185">Reference proteome</keyword>
<feature type="region of interest" description="Disordered" evidence="5">
    <location>
        <begin position="1"/>
        <end position="62"/>
    </location>
</feature>
<dbReference type="GO" id="GO:0005524">
    <property type="term" value="F:ATP binding"/>
    <property type="evidence" value="ECO:0007669"/>
    <property type="project" value="UniProtKB-KW"/>
</dbReference>
<dbReference type="InterPro" id="IPR050187">
    <property type="entry name" value="Lipid_Phosphate_FormReg"/>
</dbReference>
<dbReference type="InterPro" id="IPR001206">
    <property type="entry name" value="Diacylglycerol_kinase_cat_dom"/>
</dbReference>
<dbReference type="Pfam" id="PF19279">
    <property type="entry name" value="YegS_C"/>
    <property type="match status" value="1"/>
</dbReference>
<evidence type="ECO:0000256" key="3">
    <source>
        <dbReference type="ARBA" id="ARBA00022777"/>
    </source>
</evidence>
<dbReference type="GO" id="GO:0046512">
    <property type="term" value="P:sphingosine biosynthetic process"/>
    <property type="evidence" value="ECO:0007669"/>
    <property type="project" value="TreeGrafter"/>
</dbReference>
<dbReference type="EMBL" id="SWLB01000011">
    <property type="protein sequence ID" value="KAF3332973.1"/>
    <property type="molecule type" value="Genomic_DNA"/>
</dbReference>
<dbReference type="GO" id="GO:0016020">
    <property type="term" value="C:membrane"/>
    <property type="evidence" value="ECO:0007669"/>
    <property type="project" value="TreeGrafter"/>
</dbReference>
<keyword evidence="1" id="KW-0808">Transferase</keyword>
<dbReference type="SMART" id="SM00046">
    <property type="entry name" value="DAGKc"/>
    <property type="match status" value="1"/>
</dbReference>
<accession>A0A833R3Z8</accession>
<dbReference type="GO" id="GO:0001727">
    <property type="term" value="F:lipid kinase activity"/>
    <property type="evidence" value="ECO:0007669"/>
    <property type="project" value="TreeGrafter"/>
</dbReference>
<evidence type="ECO:0000313" key="8">
    <source>
        <dbReference type="Proteomes" id="UP000623129"/>
    </source>
</evidence>
<dbReference type="SUPFAM" id="SSF111331">
    <property type="entry name" value="NAD kinase/diacylglycerol kinase-like"/>
    <property type="match status" value="1"/>
</dbReference>
<feature type="compositionally biased region" description="Low complexity" evidence="5">
    <location>
        <begin position="14"/>
        <end position="26"/>
    </location>
</feature>
<feature type="domain" description="DAGKc" evidence="6">
    <location>
        <begin position="134"/>
        <end position="277"/>
    </location>
</feature>
<evidence type="ECO:0000256" key="2">
    <source>
        <dbReference type="ARBA" id="ARBA00022741"/>
    </source>
</evidence>
<feature type="compositionally biased region" description="Polar residues" evidence="5">
    <location>
        <begin position="27"/>
        <end position="43"/>
    </location>
</feature>
<dbReference type="Pfam" id="PF00781">
    <property type="entry name" value="DAGK_cat"/>
    <property type="match status" value="1"/>
</dbReference>
<dbReference type="Gene3D" id="3.40.50.10330">
    <property type="entry name" value="Probable inorganic polyphosphate/atp-NAD kinase, domain 1"/>
    <property type="match status" value="1"/>
</dbReference>
<feature type="compositionally biased region" description="Basic and acidic residues" evidence="5">
    <location>
        <begin position="1"/>
        <end position="11"/>
    </location>
</feature>
<dbReference type="Proteomes" id="UP000623129">
    <property type="component" value="Unassembled WGS sequence"/>
</dbReference>
<evidence type="ECO:0000256" key="5">
    <source>
        <dbReference type="SAM" id="MobiDB-lite"/>
    </source>
</evidence>
<proteinExistence type="predicted"/>
<keyword evidence="3 7" id="KW-0418">Kinase</keyword>
<gene>
    <name evidence="7" type="ORF">FCM35_KLT02550</name>
</gene>
<evidence type="ECO:0000256" key="1">
    <source>
        <dbReference type="ARBA" id="ARBA00022679"/>
    </source>
</evidence>
<keyword evidence="2" id="KW-0547">Nucleotide-binding</keyword>
<organism evidence="7 8">
    <name type="scientific">Carex littledalei</name>
    <dbReference type="NCBI Taxonomy" id="544730"/>
    <lineage>
        <taxon>Eukaryota</taxon>
        <taxon>Viridiplantae</taxon>
        <taxon>Streptophyta</taxon>
        <taxon>Embryophyta</taxon>
        <taxon>Tracheophyta</taxon>
        <taxon>Spermatophyta</taxon>
        <taxon>Magnoliopsida</taxon>
        <taxon>Liliopsida</taxon>
        <taxon>Poales</taxon>
        <taxon>Cyperaceae</taxon>
        <taxon>Cyperoideae</taxon>
        <taxon>Cariceae</taxon>
        <taxon>Carex</taxon>
        <taxon>Carex subgen. Euthyceras</taxon>
    </lineage>
</organism>
<evidence type="ECO:0000313" key="7">
    <source>
        <dbReference type="EMBL" id="KAF3332973.1"/>
    </source>
</evidence>
<dbReference type="Gene3D" id="2.60.200.40">
    <property type="match status" value="1"/>
</dbReference>